<dbReference type="Proteomes" id="UP001438707">
    <property type="component" value="Unassembled WGS sequence"/>
</dbReference>
<evidence type="ECO:0000313" key="10">
    <source>
        <dbReference type="Proteomes" id="UP001438707"/>
    </source>
</evidence>
<dbReference type="PANTHER" id="PTHR43161:SF9">
    <property type="entry name" value="SORBITOL DEHYDROGENASE"/>
    <property type="match status" value="1"/>
</dbReference>
<comment type="cofactor">
    <cofactor evidence="1 7">
        <name>Zn(2+)</name>
        <dbReference type="ChEBI" id="CHEBI:29105"/>
    </cofactor>
</comment>
<dbReference type="SUPFAM" id="SSF50129">
    <property type="entry name" value="GroES-like"/>
    <property type="match status" value="1"/>
</dbReference>
<dbReference type="PANTHER" id="PTHR43161">
    <property type="entry name" value="SORBITOL DEHYDROGENASE"/>
    <property type="match status" value="1"/>
</dbReference>
<dbReference type="InterPro" id="IPR013149">
    <property type="entry name" value="ADH-like_C"/>
</dbReference>
<comment type="caution">
    <text evidence="9">The sequence shown here is derived from an EMBL/GenBank/DDBJ whole genome shotgun (WGS) entry which is preliminary data.</text>
</comment>
<dbReference type="Gene3D" id="3.40.50.720">
    <property type="entry name" value="NAD(P)-binding Rossmann-like Domain"/>
    <property type="match status" value="1"/>
</dbReference>
<dbReference type="GO" id="GO:0016616">
    <property type="term" value="F:oxidoreductase activity, acting on the CH-OH group of donors, NAD or NADP as acceptor"/>
    <property type="evidence" value="ECO:0007669"/>
    <property type="project" value="InterPro"/>
</dbReference>
<evidence type="ECO:0000256" key="6">
    <source>
        <dbReference type="ARBA" id="ARBA00023027"/>
    </source>
</evidence>
<dbReference type="InterPro" id="IPR036249">
    <property type="entry name" value="Thioredoxin-like_sf"/>
</dbReference>
<dbReference type="InterPro" id="IPR002328">
    <property type="entry name" value="ADH_Zn_CS"/>
</dbReference>
<dbReference type="Gene3D" id="3.90.180.10">
    <property type="entry name" value="Medium-chain alcohol dehydrogenases, catalytic domain"/>
    <property type="match status" value="1"/>
</dbReference>
<dbReference type="FunFam" id="3.40.50.720:FF:000068">
    <property type="entry name" value="Sorbitol dehydrogenase"/>
    <property type="match status" value="1"/>
</dbReference>
<evidence type="ECO:0000256" key="2">
    <source>
        <dbReference type="ARBA" id="ARBA00008072"/>
    </source>
</evidence>
<keyword evidence="6" id="KW-0520">NAD</keyword>
<dbReference type="SMART" id="SM00829">
    <property type="entry name" value="PKS_ER"/>
    <property type="match status" value="1"/>
</dbReference>
<dbReference type="InterPro" id="IPR014025">
    <property type="entry name" value="Glutaredoxin_subgr"/>
</dbReference>
<proteinExistence type="inferred from homology"/>
<evidence type="ECO:0000256" key="5">
    <source>
        <dbReference type="ARBA" id="ARBA00023002"/>
    </source>
</evidence>
<evidence type="ECO:0000256" key="1">
    <source>
        <dbReference type="ARBA" id="ARBA00001947"/>
    </source>
</evidence>
<dbReference type="PROSITE" id="PS51354">
    <property type="entry name" value="GLUTAREDOXIN_2"/>
    <property type="match status" value="1"/>
</dbReference>
<keyword evidence="4 7" id="KW-0862">Zinc</keyword>
<evidence type="ECO:0000256" key="4">
    <source>
        <dbReference type="ARBA" id="ARBA00022833"/>
    </source>
</evidence>
<gene>
    <name evidence="9" type="ORF">WJX74_005090</name>
</gene>
<accession>A0AAW1RLH9</accession>
<dbReference type="InterPro" id="IPR045306">
    <property type="entry name" value="SDH-like"/>
</dbReference>
<dbReference type="SUPFAM" id="SSF51735">
    <property type="entry name" value="NAD(P)-binding Rossmann-fold domains"/>
    <property type="match status" value="1"/>
</dbReference>
<evidence type="ECO:0000256" key="7">
    <source>
        <dbReference type="RuleBase" id="RU361277"/>
    </source>
</evidence>
<dbReference type="SUPFAM" id="SSF52833">
    <property type="entry name" value="Thioredoxin-like"/>
    <property type="match status" value="1"/>
</dbReference>
<sequence length="551" mass="59520">MLRFVSSLSRTARSQKSQHLRTLQAFRGFAAQPDPLGEAGPDWTNPAAVLYKANDLRFEPHELPAEIARGHVRVAVRAVGICASDVHYLKKGRIGGNIVKQPMVIGHESAGEVAAVGPEVEGLQVGDRVALEPGVPCWHNSYSRAGKYNLDPDIKFFATPPVHGSLARYVDHPWDFCFKLPDNVSYEEGAMVEPLSNGIQACRRGDVKPGKSVAILGAGPMGLNALACAMAHGAARVVITDVREDNLPTADRLGAWKVLHTPHTGDPLASAQLIKDLLPPYGPDVVIDCVGHQTTVQTALEAVARGGKIVQVGMGQDGCQFPILTVVQKELDYHGCYRYTNTYPLCIELISEGKVDVKTMISHRYGFSAEEVEAGFQCAATLYISPVHKVKVVPERGMKLWGFSGFLPNEVSASIPQIPAQKRNICFVAREECCSQPGGEGQYDAESTKRFVEQSIKGNKVVVFSWTVCPFARKAKQLLTDLGADFTAIELNQREDGKAIRAELAKMTNRTSVPNVFISGTSYGGCNDGPGIATLHSQGKLVGLLQQAGAL</sequence>
<evidence type="ECO:0000313" key="9">
    <source>
        <dbReference type="EMBL" id="KAK9834579.1"/>
    </source>
</evidence>
<dbReference type="Pfam" id="PF00107">
    <property type="entry name" value="ADH_zinc_N"/>
    <property type="match status" value="1"/>
</dbReference>
<dbReference type="Pfam" id="PF00462">
    <property type="entry name" value="Glutaredoxin"/>
    <property type="match status" value="1"/>
</dbReference>
<dbReference type="InterPro" id="IPR002109">
    <property type="entry name" value="Glutaredoxin"/>
</dbReference>
<dbReference type="PROSITE" id="PS00059">
    <property type="entry name" value="ADH_ZINC"/>
    <property type="match status" value="1"/>
</dbReference>
<organism evidence="9 10">
    <name type="scientific">Apatococcus lobatus</name>
    <dbReference type="NCBI Taxonomy" id="904363"/>
    <lineage>
        <taxon>Eukaryota</taxon>
        <taxon>Viridiplantae</taxon>
        <taxon>Chlorophyta</taxon>
        <taxon>core chlorophytes</taxon>
        <taxon>Trebouxiophyceae</taxon>
        <taxon>Chlorellales</taxon>
        <taxon>Chlorellaceae</taxon>
        <taxon>Apatococcus</taxon>
    </lineage>
</organism>
<dbReference type="Pfam" id="PF08240">
    <property type="entry name" value="ADH_N"/>
    <property type="match status" value="1"/>
</dbReference>
<evidence type="ECO:0000259" key="8">
    <source>
        <dbReference type="SMART" id="SM00829"/>
    </source>
</evidence>
<dbReference type="Gene3D" id="3.40.30.10">
    <property type="entry name" value="Glutaredoxin"/>
    <property type="match status" value="1"/>
</dbReference>
<dbReference type="AlphaFoldDB" id="A0AAW1RLH9"/>
<dbReference type="EMBL" id="JALJOS010000009">
    <property type="protein sequence ID" value="KAK9834579.1"/>
    <property type="molecule type" value="Genomic_DNA"/>
</dbReference>
<dbReference type="PRINTS" id="PR00160">
    <property type="entry name" value="GLUTAREDOXIN"/>
</dbReference>
<keyword evidence="3 7" id="KW-0479">Metal-binding</keyword>
<dbReference type="InterPro" id="IPR013154">
    <property type="entry name" value="ADH-like_N"/>
</dbReference>
<protein>
    <recommendedName>
        <fullName evidence="8">Enoyl reductase (ER) domain-containing protein</fullName>
    </recommendedName>
</protein>
<dbReference type="CDD" id="cd05285">
    <property type="entry name" value="sorbitol_DH"/>
    <property type="match status" value="1"/>
</dbReference>
<dbReference type="InterPro" id="IPR036291">
    <property type="entry name" value="NAD(P)-bd_dom_sf"/>
</dbReference>
<keyword evidence="10" id="KW-1185">Reference proteome</keyword>
<feature type="domain" description="Enoyl reductase (ER)" evidence="8">
    <location>
        <begin position="52"/>
        <end position="382"/>
    </location>
</feature>
<comment type="similarity">
    <text evidence="2 7">Belongs to the zinc-containing alcohol dehydrogenase family.</text>
</comment>
<dbReference type="GO" id="GO:0008270">
    <property type="term" value="F:zinc ion binding"/>
    <property type="evidence" value="ECO:0007669"/>
    <property type="project" value="InterPro"/>
</dbReference>
<dbReference type="CDD" id="cd03419">
    <property type="entry name" value="GRX_GRXh_1_2_like"/>
    <property type="match status" value="1"/>
</dbReference>
<keyword evidence="5" id="KW-0560">Oxidoreductase</keyword>
<dbReference type="InterPro" id="IPR011032">
    <property type="entry name" value="GroES-like_sf"/>
</dbReference>
<evidence type="ECO:0000256" key="3">
    <source>
        <dbReference type="ARBA" id="ARBA00022723"/>
    </source>
</evidence>
<dbReference type="InterPro" id="IPR020843">
    <property type="entry name" value="ER"/>
</dbReference>
<name>A0AAW1RLH9_9CHLO</name>
<reference evidence="9 10" key="1">
    <citation type="journal article" date="2024" name="Nat. Commun.">
        <title>Phylogenomics reveals the evolutionary origins of lichenization in chlorophyte algae.</title>
        <authorList>
            <person name="Puginier C."/>
            <person name="Libourel C."/>
            <person name="Otte J."/>
            <person name="Skaloud P."/>
            <person name="Haon M."/>
            <person name="Grisel S."/>
            <person name="Petersen M."/>
            <person name="Berrin J.G."/>
            <person name="Delaux P.M."/>
            <person name="Dal Grande F."/>
            <person name="Keller J."/>
        </authorList>
    </citation>
    <scope>NUCLEOTIDE SEQUENCE [LARGE SCALE GENOMIC DNA]</scope>
    <source>
        <strain evidence="9 10">SAG 2145</strain>
    </source>
</reference>